<dbReference type="InterPro" id="IPR049278">
    <property type="entry name" value="MS_channel_C"/>
</dbReference>
<dbReference type="GO" id="GO:0005886">
    <property type="term" value="C:plasma membrane"/>
    <property type="evidence" value="ECO:0007669"/>
    <property type="project" value="UniProtKB-SubCell"/>
</dbReference>
<dbReference type="InterPro" id="IPR006685">
    <property type="entry name" value="MscS_channel_2nd"/>
</dbReference>
<dbReference type="EMBL" id="CP000866">
    <property type="protein sequence ID" value="ABX13231.1"/>
    <property type="molecule type" value="Genomic_DNA"/>
</dbReference>
<organism evidence="11 12">
    <name type="scientific">Nitrosopumilus maritimus (strain SCM1)</name>
    <dbReference type="NCBI Taxonomy" id="436308"/>
    <lineage>
        <taxon>Archaea</taxon>
        <taxon>Nitrososphaerota</taxon>
        <taxon>Nitrososphaeria</taxon>
        <taxon>Nitrosopumilales</taxon>
        <taxon>Nitrosopumilaceae</taxon>
        <taxon>Nitrosopumilus</taxon>
    </lineage>
</organism>
<evidence type="ECO:0000256" key="7">
    <source>
        <dbReference type="SAM" id="Phobius"/>
    </source>
</evidence>
<proteinExistence type="inferred from homology"/>
<protein>
    <submittedName>
        <fullName evidence="11">MscS Mechanosensitive ion channel</fullName>
    </submittedName>
</protein>
<dbReference type="InterPro" id="IPR011066">
    <property type="entry name" value="MscS_channel_C_sf"/>
</dbReference>
<evidence type="ECO:0000256" key="1">
    <source>
        <dbReference type="ARBA" id="ARBA00004651"/>
    </source>
</evidence>
<evidence type="ECO:0000256" key="2">
    <source>
        <dbReference type="ARBA" id="ARBA00008017"/>
    </source>
</evidence>
<dbReference type="InterPro" id="IPR010920">
    <property type="entry name" value="LSM_dom_sf"/>
</dbReference>
<keyword evidence="3" id="KW-1003">Cell membrane</keyword>
<evidence type="ECO:0000256" key="5">
    <source>
        <dbReference type="ARBA" id="ARBA00022989"/>
    </source>
</evidence>
<dbReference type="KEGG" id="nmr:Nmar_1335"/>
<dbReference type="STRING" id="436308.Nmar_1335"/>
<dbReference type="Pfam" id="PF21082">
    <property type="entry name" value="MS_channel_3rd"/>
    <property type="match status" value="1"/>
</dbReference>
<dbReference type="Pfam" id="PF21088">
    <property type="entry name" value="MS_channel_1st"/>
    <property type="match status" value="1"/>
</dbReference>
<feature type="transmembrane region" description="Helical" evidence="7">
    <location>
        <begin position="63"/>
        <end position="82"/>
    </location>
</feature>
<evidence type="ECO:0000256" key="4">
    <source>
        <dbReference type="ARBA" id="ARBA00022692"/>
    </source>
</evidence>
<dbReference type="SUPFAM" id="SSF82861">
    <property type="entry name" value="Mechanosensitive channel protein MscS (YggB), transmembrane region"/>
    <property type="match status" value="1"/>
</dbReference>
<comment type="subcellular location">
    <subcellularLocation>
        <location evidence="1">Cell membrane</location>
        <topology evidence="1">Multi-pass membrane protein</topology>
    </subcellularLocation>
</comment>
<evidence type="ECO:0000259" key="8">
    <source>
        <dbReference type="Pfam" id="PF00924"/>
    </source>
</evidence>
<dbReference type="AlphaFoldDB" id="A9A2J2"/>
<evidence type="ECO:0000313" key="12">
    <source>
        <dbReference type="Proteomes" id="UP000000792"/>
    </source>
</evidence>
<dbReference type="RefSeq" id="WP_012215718.1">
    <property type="nucleotide sequence ID" value="NC_010085.1"/>
</dbReference>
<evidence type="ECO:0000259" key="10">
    <source>
        <dbReference type="Pfam" id="PF21088"/>
    </source>
</evidence>
<dbReference type="SUPFAM" id="SSF50182">
    <property type="entry name" value="Sm-like ribonucleoproteins"/>
    <property type="match status" value="1"/>
</dbReference>
<dbReference type="InterPro" id="IPR023408">
    <property type="entry name" value="MscS_beta-dom_sf"/>
</dbReference>
<sequence length="275" mass="30273">MVLEFLDQYSFDILGNTIGLGLVATSLVFLLAGFTIASISKSVFTKKFASKLPEHTSKNIGKLLYYGIILLSFAGVMTSTGIDLSGLLVAGGIFGVVIGFATQSVVSNLISGIFLMIEKPLKHGDTIEIPDMDVLGTVLDITMFSTMVRKFDGTTMRIPNDKVFTSRIRGFSSTNARRTSVSVGISYSANTKKAISKLKQTLNEKMPYILAKPEPEIHVTELADSSVNLQVMVWHHRDHWGKVYPELCEVVKTTLDENGIEIPFPQRVVEIHNKN</sequence>
<dbReference type="Gene3D" id="2.30.30.60">
    <property type="match status" value="1"/>
</dbReference>
<dbReference type="eggNOG" id="arCOG01568">
    <property type="taxonomic scope" value="Archaea"/>
</dbReference>
<comment type="similarity">
    <text evidence="2">Belongs to the MscS (TC 1.A.23) family.</text>
</comment>
<dbReference type="OrthoDB" id="31543at2157"/>
<dbReference type="GO" id="GO:0008381">
    <property type="term" value="F:mechanosensitive monoatomic ion channel activity"/>
    <property type="evidence" value="ECO:0007669"/>
    <property type="project" value="InterPro"/>
</dbReference>
<dbReference type="PhylomeDB" id="A9A2J2"/>
<name>A9A2J2_NITMS</name>
<dbReference type="InterPro" id="IPR049142">
    <property type="entry name" value="MS_channel_1st"/>
</dbReference>
<dbReference type="Pfam" id="PF00924">
    <property type="entry name" value="MS_channel_2nd"/>
    <property type="match status" value="1"/>
</dbReference>
<feature type="domain" description="Mechanosensitive ion channel transmembrane helices 2/3" evidence="10">
    <location>
        <begin position="62"/>
        <end position="103"/>
    </location>
</feature>
<feature type="transmembrane region" description="Helical" evidence="7">
    <location>
        <begin position="88"/>
        <end position="117"/>
    </location>
</feature>
<evidence type="ECO:0000259" key="9">
    <source>
        <dbReference type="Pfam" id="PF21082"/>
    </source>
</evidence>
<keyword evidence="4 7" id="KW-0812">Transmembrane</keyword>
<keyword evidence="5 7" id="KW-1133">Transmembrane helix</keyword>
<reference evidence="11 12" key="1">
    <citation type="journal article" date="2010" name="Proc. Natl. Acad. Sci. U.S.A.">
        <title>Nitrosopumilus maritimus genome reveals unique mechanisms for nitrification and autotrophy in globally distributed marine crenarchaea.</title>
        <authorList>
            <person name="Walker C.B."/>
            <person name="de la Torre J.R."/>
            <person name="Klotz M.G."/>
            <person name="Urakawa H."/>
            <person name="Pinel N."/>
            <person name="Arp D.J."/>
            <person name="Brochier-Armanet C."/>
            <person name="Chain P.S."/>
            <person name="Chan P.P."/>
            <person name="Gollabgir A."/>
            <person name="Hemp J."/>
            <person name="Hugler M."/>
            <person name="Karr E.A."/>
            <person name="Konneke M."/>
            <person name="Shin M."/>
            <person name="Lawton T.J."/>
            <person name="Lowe T."/>
            <person name="Martens-Habbena W."/>
            <person name="Sayavedra-Soto L.A."/>
            <person name="Lang D."/>
            <person name="Sievert S.M."/>
            <person name="Rosenzweig A.C."/>
            <person name="Manning G."/>
            <person name="Stahl D.A."/>
        </authorList>
    </citation>
    <scope>NUCLEOTIDE SEQUENCE [LARGE SCALE GENOMIC DNA]</scope>
    <source>
        <strain evidence="11 12">SCM1</strain>
    </source>
</reference>
<evidence type="ECO:0000256" key="3">
    <source>
        <dbReference type="ARBA" id="ARBA00022475"/>
    </source>
</evidence>
<keyword evidence="6 7" id="KW-0472">Membrane</keyword>
<keyword evidence="12" id="KW-1185">Reference proteome</keyword>
<feature type="domain" description="Mechanosensitive ion channel MscS C-terminal" evidence="9">
    <location>
        <begin position="181"/>
        <end position="262"/>
    </location>
</feature>
<accession>A9A2J2</accession>
<dbReference type="InterPro" id="IPR011014">
    <property type="entry name" value="MscS_channel_TM-2"/>
</dbReference>
<dbReference type="Proteomes" id="UP000000792">
    <property type="component" value="Chromosome"/>
</dbReference>
<dbReference type="Gene3D" id="3.30.70.100">
    <property type="match status" value="1"/>
</dbReference>
<dbReference type="InParanoid" id="A9A2J2"/>
<dbReference type="InterPro" id="IPR045275">
    <property type="entry name" value="MscS_archaea/bacteria_type"/>
</dbReference>
<dbReference type="SUPFAM" id="SSF82689">
    <property type="entry name" value="Mechanosensitive channel protein MscS (YggB), C-terminal domain"/>
    <property type="match status" value="1"/>
</dbReference>
<dbReference type="PANTHER" id="PTHR30221:SF20">
    <property type="entry name" value="SMALL-CONDUCTANCE MECHANOSENSITIVE CHANNEL"/>
    <property type="match status" value="1"/>
</dbReference>
<feature type="transmembrane region" description="Helical" evidence="7">
    <location>
        <begin position="20"/>
        <end position="43"/>
    </location>
</feature>
<evidence type="ECO:0000313" key="11">
    <source>
        <dbReference type="EMBL" id="ABX13231.1"/>
    </source>
</evidence>
<dbReference type="HOGENOM" id="CLU_037945_1_0_2"/>
<dbReference type="PANTHER" id="PTHR30221">
    <property type="entry name" value="SMALL-CONDUCTANCE MECHANOSENSITIVE CHANNEL"/>
    <property type="match status" value="1"/>
</dbReference>
<dbReference type="GeneID" id="5774681"/>
<dbReference type="Gene3D" id="1.10.287.1260">
    <property type="match status" value="1"/>
</dbReference>
<dbReference type="EnsemblBacteria" id="ABX13231">
    <property type="protein sequence ID" value="ABX13231"/>
    <property type="gene ID" value="Nmar_1335"/>
</dbReference>
<gene>
    <name evidence="11" type="ordered locus">Nmar_1335</name>
</gene>
<evidence type="ECO:0000256" key="6">
    <source>
        <dbReference type="ARBA" id="ARBA00023136"/>
    </source>
</evidence>
<feature type="domain" description="Mechanosensitive ion channel MscS" evidence="8">
    <location>
        <begin position="105"/>
        <end position="169"/>
    </location>
</feature>